<gene>
    <name evidence="1" type="ORF">DW084_16155</name>
</gene>
<proteinExistence type="predicted"/>
<dbReference type="AlphaFoldDB" id="A0A415ENT4"/>
<dbReference type="EMBL" id="QRMZ01000028">
    <property type="protein sequence ID" value="RHK04322.1"/>
    <property type="molecule type" value="Genomic_DNA"/>
</dbReference>
<protein>
    <submittedName>
        <fullName evidence="1">Uncharacterized protein</fullName>
    </submittedName>
</protein>
<evidence type="ECO:0000313" key="2">
    <source>
        <dbReference type="Proteomes" id="UP000286288"/>
    </source>
</evidence>
<evidence type="ECO:0000313" key="1">
    <source>
        <dbReference type="EMBL" id="RHK04322.1"/>
    </source>
</evidence>
<name>A0A415ENT4_ENTCA</name>
<dbReference type="Proteomes" id="UP000286288">
    <property type="component" value="Unassembled WGS sequence"/>
</dbReference>
<sequence length="60" mass="6939">MMTTYKMMNDRQSYITTAENKKLVTLILFLKSSSINLILDLLGIQPSNPQKQRMKKTATF</sequence>
<comment type="caution">
    <text evidence="1">The sequence shown here is derived from an EMBL/GenBank/DDBJ whole genome shotgun (WGS) entry which is preliminary data.</text>
</comment>
<accession>A0A415ENT4</accession>
<organism evidence="1 2">
    <name type="scientific">Enterococcus casseliflavus</name>
    <name type="common">Enterococcus flavescens</name>
    <dbReference type="NCBI Taxonomy" id="37734"/>
    <lineage>
        <taxon>Bacteria</taxon>
        <taxon>Bacillati</taxon>
        <taxon>Bacillota</taxon>
        <taxon>Bacilli</taxon>
        <taxon>Lactobacillales</taxon>
        <taxon>Enterococcaceae</taxon>
        <taxon>Enterococcus</taxon>
    </lineage>
</organism>
<reference evidence="1 2" key="1">
    <citation type="submission" date="2018-08" db="EMBL/GenBank/DDBJ databases">
        <title>A genome reference for cultivated species of the human gut microbiota.</title>
        <authorList>
            <person name="Zou Y."/>
            <person name="Xue W."/>
            <person name="Luo G."/>
        </authorList>
    </citation>
    <scope>NUCLEOTIDE SEQUENCE [LARGE SCALE GENOMIC DNA]</scope>
    <source>
        <strain evidence="1 2">AF48-16</strain>
    </source>
</reference>